<keyword evidence="1" id="KW-1133">Transmembrane helix</keyword>
<keyword evidence="1" id="KW-0812">Transmembrane</keyword>
<evidence type="ECO:0000256" key="1">
    <source>
        <dbReference type="SAM" id="Phobius"/>
    </source>
</evidence>
<evidence type="ECO:0000313" key="3">
    <source>
        <dbReference type="Proteomes" id="UP000241769"/>
    </source>
</evidence>
<feature type="transmembrane region" description="Helical" evidence="1">
    <location>
        <begin position="163"/>
        <end position="184"/>
    </location>
</feature>
<keyword evidence="1" id="KW-0472">Membrane</keyword>
<dbReference type="AlphaFoldDB" id="A0A2P6N2V0"/>
<proteinExistence type="predicted"/>
<organism evidence="2 3">
    <name type="scientific">Planoprotostelium fungivorum</name>
    <dbReference type="NCBI Taxonomy" id="1890364"/>
    <lineage>
        <taxon>Eukaryota</taxon>
        <taxon>Amoebozoa</taxon>
        <taxon>Evosea</taxon>
        <taxon>Variosea</taxon>
        <taxon>Cavosteliida</taxon>
        <taxon>Cavosteliaceae</taxon>
        <taxon>Planoprotostelium</taxon>
    </lineage>
</organism>
<dbReference type="InParanoid" id="A0A2P6N2V0"/>
<accession>A0A2P6N2V0</accession>
<feature type="transmembrane region" description="Helical" evidence="1">
    <location>
        <begin position="128"/>
        <end position="151"/>
    </location>
</feature>
<sequence length="227" mass="25868">MFSGHFAIALLIKALYPKIPTTSIIWGAEWIDVINGIFGMAGINRITPNPQATPYMFVDLDFMDYDHSLAATVFWSIIWSLLFISHGRKTMLVAGLSSMAHWLADWPFHNSDLALYPHSSIRFGMGLWGKLGTTAWIIEAVFCLVLCIIVWRLNEKRGVSYRWAFIFQMALVFQLTPWTSPLHYVFQLPRPFADRLAAALVFVGSVIPSIIMTRLVDRAEEKKDKKN</sequence>
<keyword evidence="3" id="KW-1185">Reference proteome</keyword>
<feature type="transmembrane region" description="Helical" evidence="1">
    <location>
        <begin position="196"/>
        <end position="216"/>
    </location>
</feature>
<gene>
    <name evidence="2" type="ORF">PROFUN_13906</name>
</gene>
<evidence type="ECO:0000313" key="2">
    <source>
        <dbReference type="EMBL" id="PRP78275.1"/>
    </source>
</evidence>
<dbReference type="OrthoDB" id="2590379at2759"/>
<evidence type="ECO:0008006" key="4">
    <source>
        <dbReference type="Google" id="ProtNLM"/>
    </source>
</evidence>
<name>A0A2P6N2V0_9EUKA</name>
<comment type="caution">
    <text evidence="2">The sequence shown here is derived from an EMBL/GenBank/DDBJ whole genome shotgun (WGS) entry which is preliminary data.</text>
</comment>
<protein>
    <recommendedName>
        <fullName evidence="4">Transmembrane protein</fullName>
    </recommendedName>
</protein>
<dbReference type="EMBL" id="MDYQ01000232">
    <property type="protein sequence ID" value="PRP78275.1"/>
    <property type="molecule type" value="Genomic_DNA"/>
</dbReference>
<reference evidence="2 3" key="1">
    <citation type="journal article" date="2018" name="Genome Biol. Evol.">
        <title>Multiple Roots of Fruiting Body Formation in Amoebozoa.</title>
        <authorList>
            <person name="Hillmann F."/>
            <person name="Forbes G."/>
            <person name="Novohradska S."/>
            <person name="Ferling I."/>
            <person name="Riege K."/>
            <person name="Groth M."/>
            <person name="Westermann M."/>
            <person name="Marz M."/>
            <person name="Spaller T."/>
            <person name="Winckler T."/>
            <person name="Schaap P."/>
            <person name="Glockner G."/>
        </authorList>
    </citation>
    <scope>NUCLEOTIDE SEQUENCE [LARGE SCALE GENOMIC DNA]</scope>
    <source>
        <strain evidence="2 3">Jena</strain>
    </source>
</reference>
<dbReference type="Proteomes" id="UP000241769">
    <property type="component" value="Unassembled WGS sequence"/>
</dbReference>